<dbReference type="PANTHER" id="PTHR43124:SF3">
    <property type="entry name" value="CHLORAMPHENICOL EFFLUX PUMP RV0191"/>
    <property type="match status" value="1"/>
</dbReference>
<feature type="transmembrane region" description="Helical" evidence="7">
    <location>
        <begin position="36"/>
        <end position="62"/>
    </location>
</feature>
<keyword evidence="3" id="KW-1003">Cell membrane</keyword>
<reference evidence="10 11" key="1">
    <citation type="submission" date="2014-08" db="EMBL/GenBank/DDBJ databases">
        <title>Comparative genomics of the Paenibacillus odorifer group.</title>
        <authorList>
            <person name="den Bakker H.C."/>
            <person name="Tsai Y.-C."/>
            <person name="Martin N."/>
            <person name="Korlach J."/>
            <person name="Wiedmann M."/>
        </authorList>
    </citation>
    <scope>NUCLEOTIDE SEQUENCE [LARGE SCALE GENOMIC DNA]</scope>
    <source>
        <strain evidence="10 11">DSM 15220</strain>
    </source>
</reference>
<feature type="transmembrane region" description="Helical" evidence="7">
    <location>
        <begin position="253"/>
        <end position="272"/>
    </location>
</feature>
<feature type="transmembrane region" description="Helical" evidence="7">
    <location>
        <begin position="166"/>
        <end position="183"/>
    </location>
</feature>
<feature type="signal peptide" evidence="8">
    <location>
        <begin position="1"/>
        <end position="26"/>
    </location>
</feature>
<dbReference type="AlphaFoldDB" id="A0A089M9X0"/>
<feature type="transmembrane region" description="Helical" evidence="7">
    <location>
        <begin position="74"/>
        <end position="91"/>
    </location>
</feature>
<dbReference type="InterPro" id="IPR050189">
    <property type="entry name" value="MFS_Efflux_Transporters"/>
</dbReference>
<feature type="transmembrane region" description="Helical" evidence="7">
    <location>
        <begin position="135"/>
        <end position="154"/>
    </location>
</feature>
<evidence type="ECO:0000259" key="9">
    <source>
        <dbReference type="PROSITE" id="PS50850"/>
    </source>
</evidence>
<keyword evidence="11" id="KW-1185">Reference proteome</keyword>
<dbReference type="EMBL" id="CP009287">
    <property type="protein sequence ID" value="AIQ68303.1"/>
    <property type="molecule type" value="Genomic_DNA"/>
</dbReference>
<organism evidence="10 11">
    <name type="scientific">Paenibacillus graminis</name>
    <dbReference type="NCBI Taxonomy" id="189425"/>
    <lineage>
        <taxon>Bacteria</taxon>
        <taxon>Bacillati</taxon>
        <taxon>Bacillota</taxon>
        <taxon>Bacilli</taxon>
        <taxon>Bacillales</taxon>
        <taxon>Paenibacillaceae</taxon>
        <taxon>Paenibacillus</taxon>
    </lineage>
</organism>
<sequence length="400" mass="43674">MKPKEKLKTYSLLSVALLISSGPIIAANIPAIAKDFPAISLTQVGLLATIPSLFVIFGVLIGNRLELRIGKKRTILTGLGFVFIAGTFPAMKHDVFSLLFVSRCLFGLGIGLFNRLIIQMINDIYQNNPGKQASLIGIESAFEGLGGICLTLIVGQLLKINWYTSFYVYALALPVFVAFLFFVPEDKREIDKGGAEQLTLTSDQPSNKRPLRVIIGFGILLFVIVTLFINYNIQITPLIMEKSIGNATNGSNMIAFIGLGAFIAGFSFGKLYKLLRHSIVPLAILFLGVSMFVTTISQSIVLTTFCSMVIGFSFRCIMPYLLHTFTQQIANMAKLGTTIVLVAYNLGATLSPYEGTLVRQLFHAPSIQSLVFTNAMILLLIAITGFGVVYVNQKRSLTSS</sequence>
<dbReference type="InterPro" id="IPR036259">
    <property type="entry name" value="MFS_trans_sf"/>
</dbReference>
<dbReference type="InterPro" id="IPR020846">
    <property type="entry name" value="MFS_dom"/>
</dbReference>
<feature type="transmembrane region" description="Helical" evidence="7">
    <location>
        <begin position="279"/>
        <end position="296"/>
    </location>
</feature>
<dbReference type="eggNOG" id="COG2814">
    <property type="taxonomic scope" value="Bacteria"/>
</dbReference>
<feature type="transmembrane region" description="Helical" evidence="7">
    <location>
        <begin position="367"/>
        <end position="391"/>
    </location>
</feature>
<evidence type="ECO:0000256" key="6">
    <source>
        <dbReference type="ARBA" id="ARBA00023136"/>
    </source>
</evidence>
<dbReference type="PROSITE" id="PS50850">
    <property type="entry name" value="MFS"/>
    <property type="match status" value="1"/>
</dbReference>
<dbReference type="STRING" id="189425.PGRAT_12285"/>
<keyword evidence="6 7" id="KW-0472">Membrane</keyword>
<feature type="chain" id="PRO_5038375157" description="Major facilitator superfamily (MFS) profile domain-containing protein" evidence="8">
    <location>
        <begin position="27"/>
        <end position="400"/>
    </location>
</feature>
<feature type="domain" description="Major facilitator superfamily (MFS) profile" evidence="9">
    <location>
        <begin position="1"/>
        <end position="393"/>
    </location>
</feature>
<gene>
    <name evidence="10" type="ORF">PGRAT_12285</name>
</gene>
<evidence type="ECO:0000256" key="2">
    <source>
        <dbReference type="ARBA" id="ARBA00022448"/>
    </source>
</evidence>
<feature type="transmembrane region" description="Helical" evidence="7">
    <location>
        <begin position="97"/>
        <end position="114"/>
    </location>
</feature>
<dbReference type="Pfam" id="PF07690">
    <property type="entry name" value="MFS_1"/>
    <property type="match status" value="1"/>
</dbReference>
<accession>A0A089M9X0</accession>
<dbReference type="InterPro" id="IPR011701">
    <property type="entry name" value="MFS"/>
</dbReference>
<feature type="transmembrane region" description="Helical" evidence="7">
    <location>
        <begin position="329"/>
        <end position="347"/>
    </location>
</feature>
<feature type="transmembrane region" description="Helical" evidence="7">
    <location>
        <begin position="213"/>
        <end position="233"/>
    </location>
</feature>
<evidence type="ECO:0000256" key="7">
    <source>
        <dbReference type="SAM" id="Phobius"/>
    </source>
</evidence>
<evidence type="ECO:0000256" key="8">
    <source>
        <dbReference type="SAM" id="SignalP"/>
    </source>
</evidence>
<dbReference type="HOGENOM" id="CLU_001265_10_4_9"/>
<evidence type="ECO:0000256" key="1">
    <source>
        <dbReference type="ARBA" id="ARBA00004651"/>
    </source>
</evidence>
<evidence type="ECO:0000256" key="4">
    <source>
        <dbReference type="ARBA" id="ARBA00022692"/>
    </source>
</evidence>
<dbReference type="GO" id="GO:0005886">
    <property type="term" value="C:plasma membrane"/>
    <property type="evidence" value="ECO:0007669"/>
    <property type="project" value="UniProtKB-SubCell"/>
</dbReference>
<dbReference type="Proteomes" id="UP000029500">
    <property type="component" value="Chromosome"/>
</dbReference>
<keyword evidence="2" id="KW-0813">Transport</keyword>
<protein>
    <recommendedName>
        <fullName evidence="9">Major facilitator superfamily (MFS) profile domain-containing protein</fullName>
    </recommendedName>
</protein>
<dbReference type="PANTHER" id="PTHR43124">
    <property type="entry name" value="PURINE EFFLUX PUMP PBUE"/>
    <property type="match status" value="1"/>
</dbReference>
<proteinExistence type="predicted"/>
<dbReference type="SUPFAM" id="SSF103473">
    <property type="entry name" value="MFS general substrate transporter"/>
    <property type="match status" value="1"/>
</dbReference>
<feature type="transmembrane region" description="Helical" evidence="7">
    <location>
        <begin position="302"/>
        <end position="322"/>
    </location>
</feature>
<evidence type="ECO:0000256" key="3">
    <source>
        <dbReference type="ARBA" id="ARBA00022475"/>
    </source>
</evidence>
<keyword evidence="5 7" id="KW-1133">Transmembrane helix</keyword>
<comment type="subcellular location">
    <subcellularLocation>
        <location evidence="1">Cell membrane</location>
        <topology evidence="1">Multi-pass membrane protein</topology>
    </subcellularLocation>
</comment>
<dbReference type="KEGG" id="pgm:PGRAT_12285"/>
<dbReference type="GO" id="GO:0022857">
    <property type="term" value="F:transmembrane transporter activity"/>
    <property type="evidence" value="ECO:0007669"/>
    <property type="project" value="InterPro"/>
</dbReference>
<evidence type="ECO:0000313" key="11">
    <source>
        <dbReference type="Proteomes" id="UP000029500"/>
    </source>
</evidence>
<dbReference type="Gene3D" id="1.20.1250.20">
    <property type="entry name" value="MFS general substrate transporter like domains"/>
    <property type="match status" value="1"/>
</dbReference>
<evidence type="ECO:0000313" key="10">
    <source>
        <dbReference type="EMBL" id="AIQ68303.1"/>
    </source>
</evidence>
<evidence type="ECO:0000256" key="5">
    <source>
        <dbReference type="ARBA" id="ARBA00022989"/>
    </source>
</evidence>
<keyword evidence="8" id="KW-0732">Signal</keyword>
<name>A0A089M9X0_9BACL</name>
<keyword evidence="4 7" id="KW-0812">Transmembrane</keyword>